<dbReference type="InterPro" id="IPR011025">
    <property type="entry name" value="GproteinA_insert"/>
</dbReference>
<dbReference type="Gene3D" id="3.40.50.300">
    <property type="entry name" value="P-loop containing nucleotide triphosphate hydrolases"/>
    <property type="match status" value="1"/>
</dbReference>
<feature type="binding site" evidence="5">
    <location>
        <begin position="164"/>
        <end position="168"/>
    </location>
    <ligand>
        <name>GTP</name>
        <dbReference type="ChEBI" id="CHEBI:37565"/>
    </ligand>
</feature>
<feature type="binding site" evidence="5">
    <location>
        <begin position="139"/>
        <end position="145"/>
    </location>
    <ligand>
        <name>GTP</name>
        <dbReference type="ChEBI" id="CHEBI:37565"/>
    </ligand>
</feature>
<dbReference type="GO" id="GO:0007188">
    <property type="term" value="P:adenylate cyclase-modulating G protein-coupled receptor signaling pathway"/>
    <property type="evidence" value="ECO:0007669"/>
    <property type="project" value="TreeGrafter"/>
</dbReference>
<reference evidence="7" key="1">
    <citation type="journal article" date="2020" name="J. Eukaryot. Microbiol.">
        <title>De novo Sequencing, Assembly and Annotation of the Transcriptome for the Free-Living Testate Amoeba Arcella intermedia.</title>
        <authorList>
            <person name="Ribeiro G.M."/>
            <person name="Porfirio-Sousa A.L."/>
            <person name="Maurer-Alcala X.X."/>
            <person name="Katz L.A."/>
            <person name="Lahr D.J.G."/>
        </authorList>
    </citation>
    <scope>NUCLEOTIDE SEQUENCE</scope>
</reference>
<evidence type="ECO:0000256" key="3">
    <source>
        <dbReference type="ARBA" id="ARBA00023134"/>
    </source>
</evidence>
<dbReference type="PROSITE" id="PS51882">
    <property type="entry name" value="G_ALPHA"/>
    <property type="match status" value="1"/>
</dbReference>
<dbReference type="EMBL" id="GIBP01004711">
    <property type="protein sequence ID" value="NDV33680.1"/>
    <property type="molecule type" value="Transcribed_RNA"/>
</dbReference>
<dbReference type="GO" id="GO:0031683">
    <property type="term" value="F:G-protein beta/gamma-subunit complex binding"/>
    <property type="evidence" value="ECO:0007669"/>
    <property type="project" value="InterPro"/>
</dbReference>
<feature type="binding site" evidence="6">
    <location>
        <position position="145"/>
    </location>
    <ligand>
        <name>Mg(2+)</name>
        <dbReference type="ChEBI" id="CHEBI:18420"/>
    </ligand>
</feature>
<proteinExistence type="predicted"/>
<organism evidence="7">
    <name type="scientific">Arcella intermedia</name>
    <dbReference type="NCBI Taxonomy" id="1963864"/>
    <lineage>
        <taxon>Eukaryota</taxon>
        <taxon>Amoebozoa</taxon>
        <taxon>Tubulinea</taxon>
        <taxon>Elardia</taxon>
        <taxon>Arcellinida</taxon>
        <taxon>Sphaerothecina</taxon>
        <taxon>Arcellidae</taxon>
        <taxon>Arcella</taxon>
    </lineage>
</organism>
<dbReference type="GO" id="GO:0005834">
    <property type="term" value="C:heterotrimeric G-protein complex"/>
    <property type="evidence" value="ECO:0007669"/>
    <property type="project" value="TreeGrafter"/>
</dbReference>
<keyword evidence="2 5" id="KW-0547">Nucleotide-binding</keyword>
<dbReference type="PRINTS" id="PR00318">
    <property type="entry name" value="GPROTEINA"/>
</dbReference>
<dbReference type="SMART" id="SM00275">
    <property type="entry name" value="G_alpha"/>
    <property type="match status" value="1"/>
</dbReference>
<dbReference type="Gene3D" id="1.10.400.10">
    <property type="entry name" value="GI Alpha 1, domain 2-like"/>
    <property type="match status" value="1"/>
</dbReference>
<evidence type="ECO:0000256" key="1">
    <source>
        <dbReference type="ARBA" id="ARBA00022723"/>
    </source>
</evidence>
<dbReference type="PANTHER" id="PTHR10218">
    <property type="entry name" value="GTP-BINDING PROTEIN ALPHA SUBUNIT"/>
    <property type="match status" value="1"/>
</dbReference>
<dbReference type="SUPFAM" id="SSF52540">
    <property type="entry name" value="P-loop containing nucleoside triphosphate hydrolases"/>
    <property type="match status" value="1"/>
</dbReference>
<evidence type="ECO:0000256" key="4">
    <source>
        <dbReference type="ARBA" id="ARBA00023224"/>
    </source>
</evidence>
<dbReference type="GO" id="GO:0005525">
    <property type="term" value="F:GTP binding"/>
    <property type="evidence" value="ECO:0007669"/>
    <property type="project" value="UniProtKB-KW"/>
</dbReference>
<dbReference type="Pfam" id="PF00503">
    <property type="entry name" value="G-alpha"/>
    <property type="match status" value="1"/>
</dbReference>
<dbReference type="PANTHER" id="PTHR10218:SF302">
    <property type="entry name" value="GUANINE NUCLEOTIDE-BINDING PROTEIN ALPHA-5 SUBUNIT"/>
    <property type="match status" value="1"/>
</dbReference>
<keyword evidence="3 5" id="KW-0342">GTP-binding</keyword>
<dbReference type="SUPFAM" id="SSF47895">
    <property type="entry name" value="Transducin (alpha subunit), insertion domain"/>
    <property type="match status" value="1"/>
</dbReference>
<feature type="binding site" evidence="5">
    <location>
        <begin position="235"/>
        <end position="238"/>
    </location>
    <ligand>
        <name>GTP</name>
        <dbReference type="ChEBI" id="CHEBI:37565"/>
    </ligand>
</feature>
<keyword evidence="1 6" id="KW-0479">Metal-binding</keyword>
<sequence>MKVLILGISGSGKSTFTKQMIVIHQGFSTYEEERYKSILHQNVLIGIQELVKYTDKLELKVSNENRKTARYFIEMIVLEEVLDEKLAQKVKKIWNDPAIQNAWVMAPQMQLQMNNMEYLISNLDRMCLPDYKPSVEDILQARQRTTGQQTTTFTKDKYTWELIDVGGQRPEREKWENIIQHTQLHAVIYFAGLDEYNMNSSEAQGKTKMAISMQVWEEVLHTIEKHQICLLLFLNKMDLFEKKIKNESDFNDFKTILGYSGPQDADECSKFLRDKFLAITQKMEYSEIHAHVICALDTSAITTVFEAVKEDIFMKRLATTQHF</sequence>
<name>A0A6B2L9V6_9EUKA</name>
<evidence type="ECO:0000256" key="6">
    <source>
        <dbReference type="PIRSR" id="PIRSR601019-2"/>
    </source>
</evidence>
<feature type="binding site" evidence="6">
    <location>
        <position position="14"/>
    </location>
    <ligand>
        <name>Mg(2+)</name>
        <dbReference type="ChEBI" id="CHEBI:18420"/>
    </ligand>
</feature>
<protein>
    <submittedName>
        <fullName evidence="7">Uncharacterized protein</fullName>
    </submittedName>
</protein>
<dbReference type="InterPro" id="IPR001019">
    <property type="entry name" value="Gprotein_alpha_su"/>
</dbReference>
<keyword evidence="4" id="KW-0807">Transducer</keyword>
<keyword evidence="6" id="KW-0460">Magnesium</keyword>
<dbReference type="GO" id="GO:0005737">
    <property type="term" value="C:cytoplasm"/>
    <property type="evidence" value="ECO:0007669"/>
    <property type="project" value="TreeGrafter"/>
</dbReference>
<dbReference type="GO" id="GO:0046872">
    <property type="term" value="F:metal ion binding"/>
    <property type="evidence" value="ECO:0007669"/>
    <property type="project" value="UniProtKB-KW"/>
</dbReference>
<evidence type="ECO:0000313" key="7">
    <source>
        <dbReference type="EMBL" id="NDV33680.1"/>
    </source>
</evidence>
<feature type="binding site" evidence="5">
    <location>
        <position position="295"/>
    </location>
    <ligand>
        <name>GTP</name>
        <dbReference type="ChEBI" id="CHEBI:37565"/>
    </ligand>
</feature>
<dbReference type="GO" id="GO:0001664">
    <property type="term" value="F:G protein-coupled receptor binding"/>
    <property type="evidence" value="ECO:0007669"/>
    <property type="project" value="TreeGrafter"/>
</dbReference>
<evidence type="ECO:0000256" key="2">
    <source>
        <dbReference type="ARBA" id="ARBA00022741"/>
    </source>
</evidence>
<accession>A0A6B2L9V6</accession>
<dbReference type="AlphaFoldDB" id="A0A6B2L9V6"/>
<dbReference type="GO" id="GO:0003924">
    <property type="term" value="F:GTPase activity"/>
    <property type="evidence" value="ECO:0007669"/>
    <property type="project" value="InterPro"/>
</dbReference>
<dbReference type="InterPro" id="IPR027417">
    <property type="entry name" value="P-loop_NTPase"/>
</dbReference>
<evidence type="ECO:0000256" key="5">
    <source>
        <dbReference type="PIRSR" id="PIRSR601019-1"/>
    </source>
</evidence>
<dbReference type="FunFam" id="3.40.50.300:FF:000720">
    <property type="entry name" value="Guanine nucleotide-binding protein G(k) subunit alpha"/>
    <property type="match status" value="1"/>
</dbReference>